<protein>
    <submittedName>
        <fullName evidence="1">Uncharacterized protein</fullName>
    </submittedName>
</protein>
<sequence>MNDYEHLTLIHLQDRIRAADRRHHHDGARDRTLVSHRMAAVHRLLSVLAVRGAR</sequence>
<keyword evidence="2" id="KW-1185">Reference proteome</keyword>
<gene>
    <name evidence="1" type="ORF">DVS28_a0714</name>
</gene>
<name>A0A346XT68_9ACTN</name>
<reference evidence="1 2" key="1">
    <citation type="submission" date="2018-09" db="EMBL/GenBank/DDBJ databases">
        <title>Complete genome sequence of Euzebya sp. DY32-46 isolated from seawater of Pacific Ocean.</title>
        <authorList>
            <person name="Xu L."/>
            <person name="Wu Y.-H."/>
            <person name="Xu X.-W."/>
        </authorList>
    </citation>
    <scope>NUCLEOTIDE SEQUENCE [LARGE SCALE GENOMIC DNA]</scope>
    <source>
        <strain evidence="1 2">DY32-46</strain>
    </source>
</reference>
<evidence type="ECO:0000313" key="1">
    <source>
        <dbReference type="EMBL" id="AXV05415.1"/>
    </source>
</evidence>
<organism evidence="1 2">
    <name type="scientific">Euzebya pacifica</name>
    <dbReference type="NCBI Taxonomy" id="1608957"/>
    <lineage>
        <taxon>Bacteria</taxon>
        <taxon>Bacillati</taxon>
        <taxon>Actinomycetota</taxon>
        <taxon>Nitriliruptoria</taxon>
        <taxon>Euzebyales</taxon>
    </lineage>
</organism>
<dbReference type="AlphaFoldDB" id="A0A346XT68"/>
<dbReference type="Proteomes" id="UP000264006">
    <property type="component" value="Chromosome"/>
</dbReference>
<dbReference type="EMBL" id="CP031165">
    <property type="protein sequence ID" value="AXV05415.1"/>
    <property type="molecule type" value="Genomic_DNA"/>
</dbReference>
<accession>A0A346XT68</accession>
<proteinExistence type="predicted"/>
<evidence type="ECO:0000313" key="2">
    <source>
        <dbReference type="Proteomes" id="UP000264006"/>
    </source>
</evidence>
<dbReference type="KEGG" id="euz:DVS28_a0714"/>
<dbReference type="RefSeq" id="WP_164709887.1">
    <property type="nucleotide sequence ID" value="NZ_CAXIBR010000004.1"/>
</dbReference>